<protein>
    <submittedName>
        <fullName evidence="5">Uncharacterized protein</fullName>
    </submittedName>
</protein>
<comment type="caution">
    <text evidence="5">The sequence shown here is derived from an EMBL/GenBank/DDBJ whole genome shotgun (WGS) entry which is preliminary data.</text>
</comment>
<evidence type="ECO:0000256" key="1">
    <source>
        <dbReference type="ARBA" id="ARBA00004245"/>
    </source>
</evidence>
<dbReference type="OrthoDB" id="6375174at2759"/>
<dbReference type="EMBL" id="AGNL01047644">
    <property type="protein sequence ID" value="EJK46607.1"/>
    <property type="molecule type" value="Genomic_DNA"/>
</dbReference>
<sequence length="619" mass="66579">MFLDLVGRYLEEDTANNAVSVDVSTTNNEKDGTDEVILVNIRGTADTFEMACDSPEKASSLGASIGRSALVKRLIITCLRESHMLAAFCHGLALSSSSSVEYVGLSGNCIGALLIVTRLNIFIRRSCAWLSNVAISPTAEIGEEEFTAIVRTTVPPLGQSFEFQPVYTFSNLHEGAIGLLSRESDEVVLCIDVDCIYAAFSGLPTKIILNLQCDEEIECLLVSGRNNMPLAGVKLVCESPGGTDLLCHVFELLHGRPDLVTSLTVRGCNIISLAKIMPHTGRLLSLRNLDLSNNGIGDSARSIPFYHTLECLLDKCPHLEVLSLGGNRISDDGIELLLEDRGFCGLKTLDLSGNLISLTGLKVLATALGEEGCALESLCLDGILVDDRGAEVLASALGGNSRLESLTFRSGGGALAEGERQGMTDRGWRHFKDLLCDASSRDATCTSNHVLRRLGTGGACPSPDVESLLQINRDGPVSPPGSSSRGVSAATKKMLECHGGYDVSCLAARFCRDDLGAVPDILEGHLWVAGRRFFPQSAEIDVERTSVAYQLVRQHPKQAVASLAVHGLERLSTEEEVIRIRLSALERQVASEKEKLKNVQSRVREMKVLGQVPTSGTSR</sequence>
<evidence type="ECO:0000313" key="5">
    <source>
        <dbReference type="EMBL" id="EJK46607.1"/>
    </source>
</evidence>
<dbReference type="GO" id="GO:0005856">
    <property type="term" value="C:cytoskeleton"/>
    <property type="evidence" value="ECO:0007669"/>
    <property type="project" value="UniProtKB-SubCell"/>
</dbReference>
<gene>
    <name evidence="5" type="ORF">THAOC_34718</name>
</gene>
<organism evidence="5 6">
    <name type="scientific">Thalassiosira oceanica</name>
    <name type="common">Marine diatom</name>
    <dbReference type="NCBI Taxonomy" id="159749"/>
    <lineage>
        <taxon>Eukaryota</taxon>
        <taxon>Sar</taxon>
        <taxon>Stramenopiles</taxon>
        <taxon>Ochrophyta</taxon>
        <taxon>Bacillariophyta</taxon>
        <taxon>Coscinodiscophyceae</taxon>
        <taxon>Thalassiosirophycidae</taxon>
        <taxon>Thalassiosirales</taxon>
        <taxon>Thalassiosiraceae</taxon>
        <taxon>Thalassiosira</taxon>
    </lineage>
</organism>
<accession>K0RIU7</accession>
<keyword evidence="3" id="KW-0206">Cytoskeleton</keyword>
<dbReference type="InterPro" id="IPR001611">
    <property type="entry name" value="Leu-rich_rpt"/>
</dbReference>
<comment type="subcellular location">
    <subcellularLocation>
        <location evidence="1">Cytoplasm</location>
        <location evidence="1">Cytoskeleton</location>
    </subcellularLocation>
</comment>
<keyword evidence="2" id="KW-0963">Cytoplasm</keyword>
<name>K0RIU7_THAOC</name>
<evidence type="ECO:0000256" key="4">
    <source>
        <dbReference type="SAM" id="Coils"/>
    </source>
</evidence>
<evidence type="ECO:0000256" key="2">
    <source>
        <dbReference type="ARBA" id="ARBA00022490"/>
    </source>
</evidence>
<dbReference type="Proteomes" id="UP000266841">
    <property type="component" value="Unassembled WGS sequence"/>
</dbReference>
<dbReference type="SUPFAM" id="SSF52047">
    <property type="entry name" value="RNI-like"/>
    <property type="match status" value="1"/>
</dbReference>
<dbReference type="AlphaFoldDB" id="K0RIU7"/>
<proteinExistence type="predicted"/>
<dbReference type="InterPro" id="IPR052410">
    <property type="entry name" value="DRC5"/>
</dbReference>
<evidence type="ECO:0000256" key="3">
    <source>
        <dbReference type="ARBA" id="ARBA00023212"/>
    </source>
</evidence>
<evidence type="ECO:0000313" key="6">
    <source>
        <dbReference type="Proteomes" id="UP000266841"/>
    </source>
</evidence>
<feature type="coiled-coil region" evidence="4">
    <location>
        <begin position="568"/>
        <end position="609"/>
    </location>
</feature>
<dbReference type="PROSITE" id="PS51450">
    <property type="entry name" value="LRR"/>
    <property type="match status" value="1"/>
</dbReference>
<dbReference type="InterPro" id="IPR032675">
    <property type="entry name" value="LRR_dom_sf"/>
</dbReference>
<dbReference type="PANTHER" id="PTHR24107">
    <property type="entry name" value="YNEIN REGULATORY COMPLEX SUBUNIT 5"/>
    <property type="match status" value="1"/>
</dbReference>
<dbReference type="Gene3D" id="3.80.10.10">
    <property type="entry name" value="Ribonuclease Inhibitor"/>
    <property type="match status" value="1"/>
</dbReference>
<dbReference type="PANTHER" id="PTHR24107:SF2">
    <property type="entry name" value="NLR FAMILY CARD DOMAIN CONTAINING 3"/>
    <property type="match status" value="1"/>
</dbReference>
<keyword evidence="6" id="KW-1185">Reference proteome</keyword>
<dbReference type="SMART" id="SM00368">
    <property type="entry name" value="LRR_RI"/>
    <property type="match status" value="3"/>
</dbReference>
<dbReference type="Pfam" id="PF13516">
    <property type="entry name" value="LRR_6"/>
    <property type="match status" value="3"/>
</dbReference>
<reference evidence="5 6" key="1">
    <citation type="journal article" date="2012" name="Genome Biol.">
        <title>Genome and low-iron response of an oceanic diatom adapted to chronic iron limitation.</title>
        <authorList>
            <person name="Lommer M."/>
            <person name="Specht M."/>
            <person name="Roy A.S."/>
            <person name="Kraemer L."/>
            <person name="Andreson R."/>
            <person name="Gutowska M.A."/>
            <person name="Wolf J."/>
            <person name="Bergner S.V."/>
            <person name="Schilhabel M.B."/>
            <person name="Klostermeier U.C."/>
            <person name="Beiko R.G."/>
            <person name="Rosenstiel P."/>
            <person name="Hippler M."/>
            <person name="Laroche J."/>
        </authorList>
    </citation>
    <scope>NUCLEOTIDE SEQUENCE [LARGE SCALE GENOMIC DNA]</scope>
    <source>
        <strain evidence="5 6">CCMP1005</strain>
    </source>
</reference>
<keyword evidence="4" id="KW-0175">Coiled coil</keyword>